<comment type="subcellular location">
    <subcellularLocation>
        <location evidence="1 15">Cytoplasm</location>
    </subcellularLocation>
</comment>
<dbReference type="PANTHER" id="PTHR10947">
    <property type="entry name" value="PHENYLALANYL-TRNA SYNTHETASE BETA CHAIN AND LEUCINE-RICH REPEAT-CONTAINING PROTEIN 47"/>
    <property type="match status" value="1"/>
</dbReference>
<keyword evidence="21" id="KW-1185">Reference proteome</keyword>
<dbReference type="Gene3D" id="3.30.70.380">
    <property type="entry name" value="Ferrodoxin-fold anticodon-binding domain"/>
    <property type="match status" value="1"/>
</dbReference>
<evidence type="ECO:0000256" key="7">
    <source>
        <dbReference type="ARBA" id="ARBA00022723"/>
    </source>
</evidence>
<proteinExistence type="inferred from homology"/>
<evidence type="ECO:0000313" key="21">
    <source>
        <dbReference type="Proteomes" id="UP001164187"/>
    </source>
</evidence>
<dbReference type="SMART" id="SM00896">
    <property type="entry name" value="FDX-ACB"/>
    <property type="match status" value="1"/>
</dbReference>
<comment type="cofactor">
    <cofactor evidence="15">
        <name>Mg(2+)</name>
        <dbReference type="ChEBI" id="CHEBI:18420"/>
    </cofactor>
    <text evidence="15">Binds 2 magnesium ions per tetramer.</text>
</comment>
<evidence type="ECO:0000256" key="13">
    <source>
        <dbReference type="ARBA" id="ARBA00023146"/>
    </source>
</evidence>
<evidence type="ECO:0000256" key="3">
    <source>
        <dbReference type="ARBA" id="ARBA00011209"/>
    </source>
</evidence>
<dbReference type="CDD" id="cd02796">
    <property type="entry name" value="tRNA_bind_bactPheRS"/>
    <property type="match status" value="1"/>
</dbReference>
<dbReference type="PROSITE" id="PS51447">
    <property type="entry name" value="FDX_ACB"/>
    <property type="match status" value="1"/>
</dbReference>
<dbReference type="SUPFAM" id="SSF50249">
    <property type="entry name" value="Nucleic acid-binding proteins"/>
    <property type="match status" value="1"/>
</dbReference>
<dbReference type="NCBIfam" id="NF045760">
    <property type="entry name" value="YtpR"/>
    <property type="match status" value="1"/>
</dbReference>
<evidence type="ECO:0000256" key="2">
    <source>
        <dbReference type="ARBA" id="ARBA00008653"/>
    </source>
</evidence>
<sequence length="797" mass="89495">MLVSLKWLRDYVDIDVDPKTFGDKMTMTGTKTETIENLGDEISGVVVAKIVDIQPHPDAEKLVVTQVDIGKKENIQIVTGAKNIKVGDIIPLATHGSNLPGGIKIKKSKLRGIESNGMMCSAKELGIDEKFVEDYKKNGIFILDMEDSYKLGKDIKDVLGLDDAIIDFELTSNRPDCKSMIGIAREAAVTLDNKLKFPNIIVKEESDKDMNISVEIKDNDLCTRYLARKVTDIKIERSPYWMQRRLIESGIRPINNIVDITNFVMIEMGQPMHAFDMRQINGDKIVVKTPDKEEIFTTLDGQERQIDEDTLMICDADKNLGLAGIMGGLDSEVKEDTKEILFESAVFNKENIRKSSKRLGLRTEASSRFEKGVSEENAKLAIERAAQLVELLGAGKVVKGLVDTYPNPKQVQKLTIDPIRINKRIGIDIPMDKFCSILESLEFKCNLKTSNELELEVPYFRLDIVEEADIFEEIARIYGFENIPSVQLQGNSTAGVKTDKQKYVDNIKNTAIACGLYETITYSFVSPKGLDRVKIPEDSKLRDVVKLINPLGEDTSIMRSTMLANMMDVLSTNNSHNVEKANIFECGHIFTPDDMAGVEETRLCLGMYGDNVDFYTLKGVLEKIFQRNGIKNPKFVAQKENTSYHPGRCADVFVDGRHIATLGEAHPQVCDNYNISKRVYLSEVNVDIMFELSDLSIVFSQLPKYPSITRDIALLLDEKIQVGQIEEVIMEKANELVEACNLFDVYKGAQIEEGKKSVAYSIVYRSLEKTLTDDDIAQVHSSILKALEEKLDAKLRD</sequence>
<dbReference type="Proteomes" id="UP001164187">
    <property type="component" value="Chromosome"/>
</dbReference>
<dbReference type="SUPFAM" id="SSF56037">
    <property type="entry name" value="PheT/TilS domain"/>
    <property type="match status" value="1"/>
</dbReference>
<comment type="similarity">
    <text evidence="2 15">Belongs to the phenylalanyl-tRNA synthetase beta subunit family. Type 1 subfamily.</text>
</comment>
<dbReference type="InterPro" id="IPR004532">
    <property type="entry name" value="Phe-tRNA-ligase_IIc_bsu_bact"/>
</dbReference>
<organism evidence="20 21">
    <name type="scientific">Peptostreptococcus equinus</name>
    <dbReference type="NCBI Taxonomy" id="3003601"/>
    <lineage>
        <taxon>Bacteria</taxon>
        <taxon>Bacillati</taxon>
        <taxon>Bacillota</taxon>
        <taxon>Clostridia</taxon>
        <taxon>Peptostreptococcales</taxon>
        <taxon>Peptostreptococcaceae</taxon>
        <taxon>Peptostreptococcus</taxon>
    </lineage>
</organism>
<dbReference type="InterPro" id="IPR002547">
    <property type="entry name" value="tRNA-bd_dom"/>
</dbReference>
<dbReference type="SMART" id="SM00874">
    <property type="entry name" value="B5"/>
    <property type="match status" value="1"/>
</dbReference>
<keyword evidence="6 15" id="KW-0436">Ligase</keyword>
<comment type="subunit">
    <text evidence="3 15">Tetramer of two alpha and two beta subunits.</text>
</comment>
<evidence type="ECO:0000256" key="12">
    <source>
        <dbReference type="ARBA" id="ARBA00022917"/>
    </source>
</evidence>
<dbReference type="InterPro" id="IPR041616">
    <property type="entry name" value="PheRS_beta_core"/>
</dbReference>
<dbReference type="InterPro" id="IPR005121">
    <property type="entry name" value="Fdx_antiC-bd"/>
</dbReference>
<dbReference type="Gene3D" id="3.50.40.10">
    <property type="entry name" value="Phenylalanyl-trna Synthetase, Chain B, domain 3"/>
    <property type="match status" value="1"/>
</dbReference>
<dbReference type="EC" id="6.1.1.20" evidence="15"/>
<dbReference type="Pfam" id="PF03483">
    <property type="entry name" value="B3_4"/>
    <property type="match status" value="1"/>
</dbReference>
<evidence type="ECO:0000256" key="14">
    <source>
        <dbReference type="ARBA" id="ARBA00049255"/>
    </source>
</evidence>
<dbReference type="Pfam" id="PF17759">
    <property type="entry name" value="tRNA_synthFbeta"/>
    <property type="match status" value="1"/>
</dbReference>
<accession>A0ABY7JTM8</accession>
<keyword evidence="7 15" id="KW-0479">Metal-binding</keyword>
<dbReference type="Pfam" id="PF01588">
    <property type="entry name" value="tRNA_bind"/>
    <property type="match status" value="1"/>
</dbReference>
<dbReference type="PROSITE" id="PS51483">
    <property type="entry name" value="B5"/>
    <property type="match status" value="1"/>
</dbReference>
<evidence type="ECO:0000256" key="15">
    <source>
        <dbReference type="HAMAP-Rule" id="MF_00283"/>
    </source>
</evidence>
<dbReference type="SUPFAM" id="SSF55681">
    <property type="entry name" value="Class II aaRS and biotin synthetases"/>
    <property type="match status" value="1"/>
</dbReference>
<dbReference type="RefSeq" id="WP_269312174.1">
    <property type="nucleotide sequence ID" value="NZ_CP114052.1"/>
</dbReference>
<feature type="binding site" evidence="15">
    <location>
        <position position="473"/>
    </location>
    <ligand>
        <name>Mg(2+)</name>
        <dbReference type="ChEBI" id="CHEBI:18420"/>
        <note>shared with alpha subunit</note>
    </ligand>
</feature>
<dbReference type="Pfam" id="PF03147">
    <property type="entry name" value="FDX-ACB"/>
    <property type="match status" value="1"/>
</dbReference>
<protein>
    <recommendedName>
        <fullName evidence="15">Phenylalanine--tRNA ligase beta subunit</fullName>
        <ecNumber evidence="15">6.1.1.20</ecNumber>
    </recommendedName>
    <alternativeName>
        <fullName evidence="15">Phenylalanyl-tRNA synthetase beta subunit</fullName>
        <shortName evidence="15">PheRS</shortName>
    </alternativeName>
</protein>
<feature type="binding site" evidence="15">
    <location>
        <position position="469"/>
    </location>
    <ligand>
        <name>Mg(2+)</name>
        <dbReference type="ChEBI" id="CHEBI:18420"/>
        <note>shared with alpha subunit</note>
    </ligand>
</feature>
<keyword evidence="5 16" id="KW-0820">tRNA-binding</keyword>
<dbReference type="Gene3D" id="3.30.56.10">
    <property type="match status" value="2"/>
</dbReference>
<dbReference type="SUPFAM" id="SSF46955">
    <property type="entry name" value="Putative DNA-binding domain"/>
    <property type="match status" value="1"/>
</dbReference>
<dbReference type="InterPro" id="IPR045060">
    <property type="entry name" value="Phe-tRNA-ligase_IIc_bsu"/>
</dbReference>
<evidence type="ECO:0000256" key="16">
    <source>
        <dbReference type="PROSITE-ProRule" id="PRU00209"/>
    </source>
</evidence>
<dbReference type="InterPro" id="IPR009061">
    <property type="entry name" value="DNA-bd_dom_put_sf"/>
</dbReference>
<comment type="catalytic activity">
    <reaction evidence="14 15">
        <text>tRNA(Phe) + L-phenylalanine + ATP = L-phenylalanyl-tRNA(Phe) + AMP + diphosphate + H(+)</text>
        <dbReference type="Rhea" id="RHEA:19413"/>
        <dbReference type="Rhea" id="RHEA-COMP:9668"/>
        <dbReference type="Rhea" id="RHEA-COMP:9699"/>
        <dbReference type="ChEBI" id="CHEBI:15378"/>
        <dbReference type="ChEBI" id="CHEBI:30616"/>
        <dbReference type="ChEBI" id="CHEBI:33019"/>
        <dbReference type="ChEBI" id="CHEBI:58095"/>
        <dbReference type="ChEBI" id="CHEBI:78442"/>
        <dbReference type="ChEBI" id="CHEBI:78531"/>
        <dbReference type="ChEBI" id="CHEBI:456215"/>
        <dbReference type="EC" id="6.1.1.20"/>
    </reaction>
</comment>
<keyword evidence="9 15" id="KW-0067">ATP-binding</keyword>
<dbReference type="InterPro" id="IPR020825">
    <property type="entry name" value="Phe-tRNA_synthase-like_B3/B4"/>
</dbReference>
<dbReference type="InterPro" id="IPR033714">
    <property type="entry name" value="tRNA_bind_bactPheRS"/>
</dbReference>
<evidence type="ECO:0000259" key="19">
    <source>
        <dbReference type="PROSITE" id="PS51483"/>
    </source>
</evidence>
<keyword evidence="12 15" id="KW-0648">Protein biosynthesis</keyword>
<name>A0ABY7JTM8_9FIRM</name>
<dbReference type="HAMAP" id="MF_00283">
    <property type="entry name" value="Phe_tRNA_synth_beta1"/>
    <property type="match status" value="1"/>
</dbReference>
<evidence type="ECO:0000259" key="17">
    <source>
        <dbReference type="PROSITE" id="PS50886"/>
    </source>
</evidence>
<feature type="domain" description="TRNA-binding" evidence="17">
    <location>
        <begin position="39"/>
        <end position="156"/>
    </location>
</feature>
<dbReference type="SMART" id="SM00873">
    <property type="entry name" value="B3_4"/>
    <property type="match status" value="1"/>
</dbReference>
<evidence type="ECO:0000256" key="5">
    <source>
        <dbReference type="ARBA" id="ARBA00022555"/>
    </source>
</evidence>
<dbReference type="InterPro" id="IPR036690">
    <property type="entry name" value="Fdx_antiC-bd_sf"/>
</dbReference>
<keyword evidence="13 15" id="KW-0030">Aminoacyl-tRNA synthetase</keyword>
<dbReference type="InterPro" id="IPR005146">
    <property type="entry name" value="B3/B4_tRNA-bd"/>
</dbReference>
<evidence type="ECO:0000313" key="20">
    <source>
        <dbReference type="EMBL" id="WAW15503.1"/>
    </source>
</evidence>
<keyword evidence="4 15" id="KW-0963">Cytoplasm</keyword>
<feature type="domain" description="B5" evidence="19">
    <location>
        <begin position="409"/>
        <end position="485"/>
    </location>
</feature>
<feature type="binding site" evidence="15">
    <location>
        <position position="472"/>
    </location>
    <ligand>
        <name>Mg(2+)</name>
        <dbReference type="ChEBI" id="CHEBI:18420"/>
        <note>shared with alpha subunit</note>
    </ligand>
</feature>
<evidence type="ECO:0000256" key="9">
    <source>
        <dbReference type="ARBA" id="ARBA00022840"/>
    </source>
</evidence>
<dbReference type="NCBIfam" id="TIGR00472">
    <property type="entry name" value="pheT_bact"/>
    <property type="match status" value="1"/>
</dbReference>
<feature type="domain" description="FDX-ACB" evidence="18">
    <location>
        <begin position="703"/>
        <end position="796"/>
    </location>
</feature>
<dbReference type="InterPro" id="IPR012340">
    <property type="entry name" value="NA-bd_OB-fold"/>
</dbReference>
<dbReference type="PANTHER" id="PTHR10947:SF0">
    <property type="entry name" value="PHENYLALANINE--TRNA LIGASE BETA SUBUNIT"/>
    <property type="match status" value="1"/>
</dbReference>
<dbReference type="GO" id="GO:0004826">
    <property type="term" value="F:phenylalanine-tRNA ligase activity"/>
    <property type="evidence" value="ECO:0007669"/>
    <property type="project" value="UniProtKB-EC"/>
</dbReference>
<dbReference type="CDD" id="cd00769">
    <property type="entry name" value="PheRS_beta_core"/>
    <property type="match status" value="1"/>
</dbReference>
<dbReference type="PROSITE" id="PS50886">
    <property type="entry name" value="TRBD"/>
    <property type="match status" value="1"/>
</dbReference>
<dbReference type="EMBL" id="CP114052">
    <property type="protein sequence ID" value="WAW15503.1"/>
    <property type="molecule type" value="Genomic_DNA"/>
</dbReference>
<dbReference type="Gene3D" id="3.30.930.10">
    <property type="entry name" value="Bira Bifunctional Protein, Domain 2"/>
    <property type="match status" value="1"/>
</dbReference>
<dbReference type="Pfam" id="PF03484">
    <property type="entry name" value="B5"/>
    <property type="match status" value="1"/>
</dbReference>
<reference evidence="20" key="1">
    <citation type="submission" date="2022-12" db="EMBL/GenBank/DDBJ databases">
        <title>Peptostreptococcus.</title>
        <authorList>
            <person name="Lee S.H."/>
        </authorList>
    </citation>
    <scope>NUCLEOTIDE SEQUENCE</scope>
    <source>
        <strain evidence="20">CBA3647</strain>
    </source>
</reference>
<dbReference type="SUPFAM" id="SSF54991">
    <property type="entry name" value="Anticodon-binding domain of PheRS"/>
    <property type="match status" value="1"/>
</dbReference>
<evidence type="ECO:0000259" key="18">
    <source>
        <dbReference type="PROSITE" id="PS51447"/>
    </source>
</evidence>
<evidence type="ECO:0000256" key="10">
    <source>
        <dbReference type="ARBA" id="ARBA00022842"/>
    </source>
</evidence>
<evidence type="ECO:0000256" key="8">
    <source>
        <dbReference type="ARBA" id="ARBA00022741"/>
    </source>
</evidence>
<keyword evidence="8 15" id="KW-0547">Nucleotide-binding</keyword>
<keyword evidence="10 15" id="KW-0460">Magnesium</keyword>
<evidence type="ECO:0000256" key="11">
    <source>
        <dbReference type="ARBA" id="ARBA00022884"/>
    </source>
</evidence>
<evidence type="ECO:0000256" key="4">
    <source>
        <dbReference type="ARBA" id="ARBA00022490"/>
    </source>
</evidence>
<evidence type="ECO:0000256" key="6">
    <source>
        <dbReference type="ARBA" id="ARBA00022598"/>
    </source>
</evidence>
<evidence type="ECO:0000256" key="1">
    <source>
        <dbReference type="ARBA" id="ARBA00004496"/>
    </source>
</evidence>
<dbReference type="InterPro" id="IPR045864">
    <property type="entry name" value="aa-tRNA-synth_II/BPL/LPL"/>
</dbReference>
<feature type="binding site" evidence="15">
    <location>
        <position position="463"/>
    </location>
    <ligand>
        <name>Mg(2+)</name>
        <dbReference type="ChEBI" id="CHEBI:18420"/>
        <note>shared with alpha subunit</note>
    </ligand>
</feature>
<gene>
    <name evidence="15 20" type="primary">pheT</name>
    <name evidence="20" type="ORF">O0R46_03405</name>
</gene>
<dbReference type="InterPro" id="IPR005147">
    <property type="entry name" value="tRNA_synthase_B5-dom"/>
</dbReference>
<dbReference type="Gene3D" id="2.40.50.140">
    <property type="entry name" value="Nucleic acid-binding proteins"/>
    <property type="match status" value="1"/>
</dbReference>
<keyword evidence="11 16" id="KW-0694">RNA-binding</keyword>